<protein>
    <submittedName>
        <fullName evidence="2">Aminoglycoside phosphotransferase family protein</fullName>
    </submittedName>
</protein>
<dbReference type="InterPro" id="IPR002575">
    <property type="entry name" value="Aminoglycoside_PTrfase"/>
</dbReference>
<evidence type="ECO:0000313" key="2">
    <source>
        <dbReference type="EMBL" id="GAA0940897.1"/>
    </source>
</evidence>
<gene>
    <name evidence="2" type="ORF">GCM10009550_10620</name>
</gene>
<dbReference type="EMBL" id="BAAAHH010000003">
    <property type="protein sequence ID" value="GAA0940897.1"/>
    <property type="molecule type" value="Genomic_DNA"/>
</dbReference>
<evidence type="ECO:0000313" key="3">
    <source>
        <dbReference type="Proteomes" id="UP001500665"/>
    </source>
</evidence>
<organism evidence="2 3">
    <name type="scientific">Actinocorallia libanotica</name>
    <dbReference type="NCBI Taxonomy" id="46162"/>
    <lineage>
        <taxon>Bacteria</taxon>
        <taxon>Bacillati</taxon>
        <taxon>Actinomycetota</taxon>
        <taxon>Actinomycetes</taxon>
        <taxon>Streptosporangiales</taxon>
        <taxon>Thermomonosporaceae</taxon>
        <taxon>Actinocorallia</taxon>
    </lineage>
</organism>
<dbReference type="InterPro" id="IPR011009">
    <property type="entry name" value="Kinase-like_dom_sf"/>
</dbReference>
<reference evidence="2 3" key="1">
    <citation type="journal article" date="2019" name="Int. J. Syst. Evol. Microbiol.">
        <title>The Global Catalogue of Microorganisms (GCM) 10K type strain sequencing project: providing services to taxonomists for standard genome sequencing and annotation.</title>
        <authorList>
            <consortium name="The Broad Institute Genomics Platform"/>
            <consortium name="The Broad Institute Genome Sequencing Center for Infectious Disease"/>
            <person name="Wu L."/>
            <person name="Ma J."/>
        </authorList>
    </citation>
    <scope>NUCLEOTIDE SEQUENCE [LARGE SCALE GENOMIC DNA]</scope>
    <source>
        <strain evidence="2 3">JCM 10696</strain>
    </source>
</reference>
<dbReference type="Proteomes" id="UP001500665">
    <property type="component" value="Unassembled WGS sequence"/>
</dbReference>
<dbReference type="SUPFAM" id="SSF56112">
    <property type="entry name" value="Protein kinase-like (PK-like)"/>
    <property type="match status" value="1"/>
</dbReference>
<sequence length="280" mass="30236">MREVLTEVARDAGGTGDPAILYQRRDVLVVRVGEVVAKSHQDGATDLQARVAVAAAHPDLLLAPLGPVRRISGRLVSVWPAGQPVDPAAPANVPWEEAARLLAELHARPLPPGLPRQRAPIRVHEVLARDLPADHPATPVVRRAYARLPPVLEPEGPARLVHGDFHLGQLVRHDGAWRLIDLDDLGRGDPVWDLARPAAFFASGVLDPAIWTRFLDAYRAHGGTAVTGDPWQGLDIPARALAIQTAARCVSHAVDENRRLDEYESALIATCDRIGSLAPC</sequence>
<evidence type="ECO:0000259" key="1">
    <source>
        <dbReference type="Pfam" id="PF01636"/>
    </source>
</evidence>
<accession>A0ABN1QCV4</accession>
<proteinExistence type="predicted"/>
<name>A0ABN1QCV4_9ACTN</name>
<keyword evidence="3" id="KW-1185">Reference proteome</keyword>
<dbReference type="Gene3D" id="3.90.1200.10">
    <property type="match status" value="1"/>
</dbReference>
<feature type="domain" description="Aminoglycoside phosphotransferase" evidence="1">
    <location>
        <begin position="59"/>
        <end position="220"/>
    </location>
</feature>
<dbReference type="Pfam" id="PF01636">
    <property type="entry name" value="APH"/>
    <property type="match status" value="1"/>
</dbReference>
<comment type="caution">
    <text evidence="2">The sequence shown here is derived from an EMBL/GenBank/DDBJ whole genome shotgun (WGS) entry which is preliminary data.</text>
</comment>
<dbReference type="RefSeq" id="WP_344237302.1">
    <property type="nucleotide sequence ID" value="NZ_BAAAHH010000003.1"/>
</dbReference>